<dbReference type="CDD" id="cd06471">
    <property type="entry name" value="ACD_LpsHSP_like"/>
    <property type="match status" value="1"/>
</dbReference>
<gene>
    <name evidence="4" type="ORF">IAB89_03670</name>
</gene>
<accession>A0A9D1ANK7</accession>
<proteinExistence type="inferred from homology"/>
<evidence type="ECO:0000256" key="1">
    <source>
        <dbReference type="PROSITE-ProRule" id="PRU00285"/>
    </source>
</evidence>
<protein>
    <submittedName>
        <fullName evidence="4">Hsp20/alpha crystallin family protein</fullName>
    </submittedName>
</protein>
<dbReference type="SUPFAM" id="SSF49764">
    <property type="entry name" value="HSP20-like chaperones"/>
    <property type="match status" value="1"/>
</dbReference>
<dbReference type="InterPro" id="IPR031107">
    <property type="entry name" value="Small_HSP"/>
</dbReference>
<dbReference type="InterPro" id="IPR008978">
    <property type="entry name" value="HSP20-like_chaperone"/>
</dbReference>
<sequence>MFNMMTPFDRRNNDLFHYFDDFGRDFFSGKDNSFAPCRTDILDLGDHYELHADMPGFKKEEIHIDLDGDCLTISAEHNEEVTQQQDGSNYVRRERRCGSLSRSFDVSAVDVQNISASYENGVLKLELPKKSAQQPTTQRIEIK</sequence>
<evidence type="ECO:0000259" key="3">
    <source>
        <dbReference type="PROSITE" id="PS01031"/>
    </source>
</evidence>
<evidence type="ECO:0000256" key="2">
    <source>
        <dbReference type="RuleBase" id="RU003616"/>
    </source>
</evidence>
<dbReference type="Gene3D" id="2.60.40.790">
    <property type="match status" value="1"/>
</dbReference>
<reference evidence="4" key="2">
    <citation type="journal article" date="2021" name="PeerJ">
        <title>Extensive microbial diversity within the chicken gut microbiome revealed by metagenomics and culture.</title>
        <authorList>
            <person name="Gilroy R."/>
            <person name="Ravi A."/>
            <person name="Getino M."/>
            <person name="Pursley I."/>
            <person name="Horton D.L."/>
            <person name="Alikhan N.F."/>
            <person name="Baker D."/>
            <person name="Gharbi K."/>
            <person name="Hall N."/>
            <person name="Watson M."/>
            <person name="Adriaenssens E.M."/>
            <person name="Foster-Nyarko E."/>
            <person name="Jarju S."/>
            <person name="Secka A."/>
            <person name="Antonio M."/>
            <person name="Oren A."/>
            <person name="Chaudhuri R.R."/>
            <person name="La Ragione R."/>
            <person name="Hildebrand F."/>
            <person name="Pallen M.J."/>
        </authorList>
    </citation>
    <scope>NUCLEOTIDE SEQUENCE</scope>
    <source>
        <strain evidence="4">ChiSxjej1B13-7958</strain>
    </source>
</reference>
<dbReference type="Pfam" id="PF00011">
    <property type="entry name" value="HSP20"/>
    <property type="match status" value="1"/>
</dbReference>
<dbReference type="PROSITE" id="PS01031">
    <property type="entry name" value="SHSP"/>
    <property type="match status" value="1"/>
</dbReference>
<evidence type="ECO:0000313" key="4">
    <source>
        <dbReference type="EMBL" id="HIR46748.1"/>
    </source>
</evidence>
<dbReference type="Proteomes" id="UP000824242">
    <property type="component" value="Unassembled WGS sequence"/>
</dbReference>
<dbReference type="EMBL" id="DVGZ01000038">
    <property type="protein sequence ID" value="HIR46748.1"/>
    <property type="molecule type" value="Genomic_DNA"/>
</dbReference>
<feature type="domain" description="SHSP" evidence="3">
    <location>
        <begin position="28"/>
        <end position="143"/>
    </location>
</feature>
<dbReference type="AlphaFoldDB" id="A0A9D1ANK7"/>
<dbReference type="InterPro" id="IPR002068">
    <property type="entry name" value="A-crystallin/Hsp20_dom"/>
</dbReference>
<dbReference type="PANTHER" id="PTHR11527">
    <property type="entry name" value="HEAT-SHOCK PROTEIN 20 FAMILY MEMBER"/>
    <property type="match status" value="1"/>
</dbReference>
<organism evidence="4 5">
    <name type="scientific">Candidatus Caccousia avicola</name>
    <dbReference type="NCBI Taxonomy" id="2840721"/>
    <lineage>
        <taxon>Bacteria</taxon>
        <taxon>Bacillati</taxon>
        <taxon>Bacillota</taxon>
        <taxon>Clostridia</taxon>
        <taxon>Eubacteriales</taxon>
        <taxon>Oscillospiraceae</taxon>
        <taxon>Oscillospiraceae incertae sedis</taxon>
        <taxon>Candidatus Caccousia</taxon>
    </lineage>
</organism>
<comment type="similarity">
    <text evidence="1 2">Belongs to the small heat shock protein (HSP20) family.</text>
</comment>
<comment type="caution">
    <text evidence="4">The sequence shown here is derived from an EMBL/GenBank/DDBJ whole genome shotgun (WGS) entry which is preliminary data.</text>
</comment>
<reference evidence="4" key="1">
    <citation type="submission" date="2020-10" db="EMBL/GenBank/DDBJ databases">
        <authorList>
            <person name="Gilroy R."/>
        </authorList>
    </citation>
    <scope>NUCLEOTIDE SEQUENCE</scope>
    <source>
        <strain evidence="4">ChiSxjej1B13-7958</strain>
    </source>
</reference>
<name>A0A9D1ANK7_9FIRM</name>
<evidence type="ECO:0000313" key="5">
    <source>
        <dbReference type="Proteomes" id="UP000824242"/>
    </source>
</evidence>